<keyword evidence="1" id="KW-0812">Transmembrane</keyword>
<evidence type="ECO:0000256" key="1">
    <source>
        <dbReference type="SAM" id="Phobius"/>
    </source>
</evidence>
<dbReference type="EMBL" id="LR798254">
    <property type="protein sequence ID" value="CAB5218114.1"/>
    <property type="molecule type" value="Genomic_DNA"/>
</dbReference>
<keyword evidence="1" id="KW-0472">Membrane</keyword>
<keyword evidence="1" id="KW-1133">Transmembrane helix</keyword>
<reference evidence="2" key="1">
    <citation type="submission" date="2020-05" db="EMBL/GenBank/DDBJ databases">
        <authorList>
            <person name="Chiriac C."/>
            <person name="Salcher M."/>
            <person name="Ghai R."/>
            <person name="Kavagutti S V."/>
        </authorList>
    </citation>
    <scope>NUCLEOTIDE SEQUENCE</scope>
</reference>
<organism evidence="2">
    <name type="scientific">uncultured Caudovirales phage</name>
    <dbReference type="NCBI Taxonomy" id="2100421"/>
    <lineage>
        <taxon>Viruses</taxon>
        <taxon>Duplodnaviria</taxon>
        <taxon>Heunggongvirae</taxon>
        <taxon>Uroviricota</taxon>
        <taxon>Caudoviricetes</taxon>
        <taxon>Peduoviridae</taxon>
        <taxon>Maltschvirus</taxon>
        <taxon>Maltschvirus maltsch</taxon>
    </lineage>
</organism>
<accession>A0A6J7WPR1</accession>
<feature type="transmembrane region" description="Helical" evidence="1">
    <location>
        <begin position="47"/>
        <end position="68"/>
    </location>
</feature>
<protein>
    <submittedName>
        <fullName evidence="2">Uncharacterized protein</fullName>
    </submittedName>
</protein>
<evidence type="ECO:0000313" key="2">
    <source>
        <dbReference type="EMBL" id="CAB5218114.1"/>
    </source>
</evidence>
<name>A0A6J7WPR1_9CAUD</name>
<sequence>MSVVVEIDPIKFGVTWQKVEAMEHEVAELRKDVKALLELANKGRGGFWAGMAIVSAFSTFIGFVAHYITGK</sequence>
<gene>
    <name evidence="2" type="ORF">UFOVP202_54</name>
</gene>
<proteinExistence type="predicted"/>